<dbReference type="PANTHER" id="PTHR45436:SF5">
    <property type="entry name" value="SENSOR HISTIDINE KINASE TRCS"/>
    <property type="match status" value="1"/>
</dbReference>
<evidence type="ECO:0000259" key="7">
    <source>
        <dbReference type="SMART" id="SM00387"/>
    </source>
</evidence>
<organism evidence="8 9">
    <name type="scientific">Nocardia jiangsuensis</name>
    <dbReference type="NCBI Taxonomy" id="1691563"/>
    <lineage>
        <taxon>Bacteria</taxon>
        <taxon>Bacillati</taxon>
        <taxon>Actinomycetota</taxon>
        <taxon>Actinomycetes</taxon>
        <taxon>Mycobacteriales</taxon>
        <taxon>Nocardiaceae</taxon>
        <taxon>Nocardia</taxon>
    </lineage>
</organism>
<reference evidence="9" key="1">
    <citation type="journal article" date="2019" name="Int. J. Syst. Evol. Microbiol.">
        <title>The Global Catalogue of Microorganisms (GCM) 10K type strain sequencing project: providing services to taxonomists for standard genome sequencing and annotation.</title>
        <authorList>
            <consortium name="The Broad Institute Genomics Platform"/>
            <consortium name="The Broad Institute Genome Sequencing Center for Infectious Disease"/>
            <person name="Wu L."/>
            <person name="Ma J."/>
        </authorList>
    </citation>
    <scope>NUCLEOTIDE SEQUENCE [LARGE SCALE GENOMIC DNA]</scope>
    <source>
        <strain evidence="9">CGMCC 4.7330</strain>
    </source>
</reference>
<comment type="catalytic activity">
    <reaction evidence="1">
        <text>ATP + protein L-histidine = ADP + protein N-phospho-L-histidine.</text>
        <dbReference type="EC" id="2.7.13.3"/>
    </reaction>
</comment>
<keyword evidence="6" id="KW-1133">Transmembrane helix</keyword>
<sequence>MRIPRLGVRARVLAVALVPSVAVLLVGSGTVASLVSEADFAAEWATQMQQTLPQTVQVIGAIQGERLVTMAHLAGDRAATARLASARAAMDVAIRKAFEVQEAINTIDPGARMQNDAFNQLTEVLVTVRAGADAGALPLDDAYRFYNGILDTILDGTANARNATPDAEVAVQIADGVRLLRAAESMSRGNALGYALDTATTATTANAAELTRQAGYYRTELAAFTRDIDERDRTRTTELMATPAWQVLEATERAALTRAALRATEADDLPALPVTPQEWQVAAADVSERILNLWVTQSHDTQALATANADVTERNSRLAAAAMLTVSLLALGVSLLLANRILRRLRRLRAETLELADHRLPEVMQQLGADRTVDPATVAPRLDFGSDEIGQVASAFERAAASAMRAAVAERRTREGVRTVFLHMARRSQVVVHRQLELLDDAERAQEDPELLGTLFKLDHLATRERRNAENLIVLGGGQVGRRWRHAVALIDLVRSAVGETLDYSRVRVARLPELHIIGGAVADLVHLLAELTDNAVTFSPPQSRVEISGTADSRGVLLVIEDQGTGMMPADIVRVNATLANPPDFGTAGDSRLGLFVVARLAARHDIEIELGESVYGGIRATVLIPARLAVSEPVPMRG</sequence>
<evidence type="ECO:0000313" key="9">
    <source>
        <dbReference type="Proteomes" id="UP001595696"/>
    </source>
</evidence>
<dbReference type="Gene3D" id="6.10.340.10">
    <property type="match status" value="1"/>
</dbReference>
<feature type="transmembrane region" description="Helical" evidence="6">
    <location>
        <begin position="318"/>
        <end position="338"/>
    </location>
</feature>
<proteinExistence type="predicted"/>
<keyword evidence="6" id="KW-0812">Transmembrane</keyword>
<protein>
    <recommendedName>
        <fullName evidence="2">histidine kinase</fullName>
        <ecNumber evidence="2">2.7.13.3</ecNumber>
    </recommendedName>
</protein>
<evidence type="ECO:0000313" key="8">
    <source>
        <dbReference type="EMBL" id="MFC3962824.1"/>
    </source>
</evidence>
<dbReference type="Pfam" id="PF02518">
    <property type="entry name" value="HATPase_c"/>
    <property type="match status" value="1"/>
</dbReference>
<evidence type="ECO:0000256" key="5">
    <source>
        <dbReference type="ARBA" id="ARBA00022777"/>
    </source>
</evidence>
<evidence type="ECO:0000256" key="1">
    <source>
        <dbReference type="ARBA" id="ARBA00000085"/>
    </source>
</evidence>
<keyword evidence="6" id="KW-0472">Membrane</keyword>
<dbReference type="InterPro" id="IPR036890">
    <property type="entry name" value="HATPase_C_sf"/>
</dbReference>
<gene>
    <name evidence="8" type="ORF">ACFO0B_12595</name>
</gene>
<keyword evidence="9" id="KW-1185">Reference proteome</keyword>
<feature type="domain" description="Histidine kinase/HSP90-like ATPase" evidence="7">
    <location>
        <begin position="520"/>
        <end position="630"/>
    </location>
</feature>
<dbReference type="SUPFAM" id="SSF55874">
    <property type="entry name" value="ATPase domain of HSP90 chaperone/DNA topoisomerase II/histidine kinase"/>
    <property type="match status" value="1"/>
</dbReference>
<keyword evidence="5" id="KW-0418">Kinase</keyword>
<dbReference type="SMART" id="SM00387">
    <property type="entry name" value="HATPase_c"/>
    <property type="match status" value="1"/>
</dbReference>
<dbReference type="EC" id="2.7.13.3" evidence="2"/>
<dbReference type="RefSeq" id="WP_378612584.1">
    <property type="nucleotide sequence ID" value="NZ_JBHSAX010000013.1"/>
</dbReference>
<evidence type="ECO:0000256" key="2">
    <source>
        <dbReference type="ARBA" id="ARBA00012438"/>
    </source>
</evidence>
<dbReference type="Pfam" id="PF08376">
    <property type="entry name" value="NIT"/>
    <property type="match status" value="1"/>
</dbReference>
<keyword evidence="3" id="KW-0597">Phosphoprotein</keyword>
<accession>A0ABV8DT52</accession>
<dbReference type="EMBL" id="JBHSAX010000013">
    <property type="protein sequence ID" value="MFC3962824.1"/>
    <property type="molecule type" value="Genomic_DNA"/>
</dbReference>
<dbReference type="InterPro" id="IPR050428">
    <property type="entry name" value="TCS_sensor_his_kinase"/>
</dbReference>
<evidence type="ECO:0000256" key="4">
    <source>
        <dbReference type="ARBA" id="ARBA00022679"/>
    </source>
</evidence>
<dbReference type="InterPro" id="IPR013587">
    <property type="entry name" value="Nitrate/nitrite_sensing"/>
</dbReference>
<evidence type="ECO:0000256" key="3">
    <source>
        <dbReference type="ARBA" id="ARBA00022553"/>
    </source>
</evidence>
<name>A0ABV8DT52_9NOCA</name>
<comment type="caution">
    <text evidence="8">The sequence shown here is derived from an EMBL/GenBank/DDBJ whole genome shotgun (WGS) entry which is preliminary data.</text>
</comment>
<keyword evidence="4" id="KW-0808">Transferase</keyword>
<dbReference type="PANTHER" id="PTHR45436">
    <property type="entry name" value="SENSOR HISTIDINE KINASE YKOH"/>
    <property type="match status" value="1"/>
</dbReference>
<dbReference type="Gene3D" id="3.30.565.10">
    <property type="entry name" value="Histidine kinase-like ATPase, C-terminal domain"/>
    <property type="match status" value="1"/>
</dbReference>
<dbReference type="Proteomes" id="UP001595696">
    <property type="component" value="Unassembled WGS sequence"/>
</dbReference>
<evidence type="ECO:0000256" key="6">
    <source>
        <dbReference type="SAM" id="Phobius"/>
    </source>
</evidence>
<dbReference type="InterPro" id="IPR003594">
    <property type="entry name" value="HATPase_dom"/>
</dbReference>